<dbReference type="AlphaFoldDB" id="A0A507D045"/>
<reference evidence="2 3" key="1">
    <citation type="journal article" date="2019" name="Sci. Rep.">
        <title>Comparative genomics of chytrid fungi reveal insights into the obligate biotrophic and pathogenic lifestyle of Synchytrium endobioticum.</title>
        <authorList>
            <person name="van de Vossenberg B.T.L.H."/>
            <person name="Warris S."/>
            <person name="Nguyen H.D.T."/>
            <person name="van Gent-Pelzer M.P.E."/>
            <person name="Joly D.L."/>
            <person name="van de Geest H.C."/>
            <person name="Bonants P.J.M."/>
            <person name="Smith D.S."/>
            <person name="Levesque C.A."/>
            <person name="van der Lee T.A.J."/>
        </authorList>
    </citation>
    <scope>NUCLEOTIDE SEQUENCE [LARGE SCALE GENOMIC DNA]</scope>
    <source>
        <strain evidence="2 3">LEV6574</strain>
    </source>
</reference>
<comment type="caution">
    <text evidence="2">The sequence shown here is derived from an EMBL/GenBank/DDBJ whole genome shotgun (WGS) entry which is preliminary data.</text>
</comment>
<dbReference type="VEuPathDB" id="FungiDB:SeMB42_g05248"/>
<organism evidence="2 3">
    <name type="scientific">Synchytrium endobioticum</name>
    <dbReference type="NCBI Taxonomy" id="286115"/>
    <lineage>
        <taxon>Eukaryota</taxon>
        <taxon>Fungi</taxon>
        <taxon>Fungi incertae sedis</taxon>
        <taxon>Chytridiomycota</taxon>
        <taxon>Chytridiomycota incertae sedis</taxon>
        <taxon>Chytridiomycetes</taxon>
        <taxon>Synchytriales</taxon>
        <taxon>Synchytriaceae</taxon>
        <taxon>Synchytrium</taxon>
    </lineage>
</organism>
<feature type="compositionally biased region" description="Basic residues" evidence="1">
    <location>
        <begin position="555"/>
        <end position="568"/>
    </location>
</feature>
<feature type="region of interest" description="Disordered" evidence="1">
    <location>
        <begin position="495"/>
        <end position="568"/>
    </location>
</feature>
<dbReference type="VEuPathDB" id="FungiDB:SeMB42_g07499"/>
<evidence type="ECO:0000313" key="2">
    <source>
        <dbReference type="EMBL" id="TPX44530.1"/>
    </source>
</evidence>
<protein>
    <submittedName>
        <fullName evidence="2">Uncharacterized protein</fullName>
    </submittedName>
</protein>
<dbReference type="EMBL" id="QEAM01000178">
    <property type="protein sequence ID" value="TPX44530.1"/>
    <property type="molecule type" value="Genomic_DNA"/>
</dbReference>
<accession>A0A507D045</accession>
<evidence type="ECO:0000313" key="3">
    <source>
        <dbReference type="Proteomes" id="UP000320475"/>
    </source>
</evidence>
<dbReference type="Proteomes" id="UP000320475">
    <property type="component" value="Unassembled WGS sequence"/>
</dbReference>
<name>A0A507D045_9FUNG</name>
<gene>
    <name evidence="2" type="ORF">SeLEV6574_g04447</name>
</gene>
<sequence length="568" mass="64535">MITLKHRIILPPETTAISLGVMEAEIEMTVAKYENILSITSKKALTKAIEFVPPELRSLGLAEICKEPSSEMPKELLEYLMEYNAYQYETVRSVYVKTTNFLWHYHAAADPTRGARPASSLEKRSKDLEELMDIYLTLEDRYADFLGVVSPHRSPIPGVDNSEYIWDSQIFLLNIHRYREQIRRAQSLLRFISDRQRAPKTSLAVLSSSQIMEMTKLPSGFTEHIPGVPKPGMPTTYLMLVEAYFSFLSELCHYQLNNEPLCDPVQVNQDDQYGLHMLGIYQRAITDRLPRIEAVECRTVCDLYRFLRRQRVRTSRVIKKIERTREVSTIGAMRRIVGEKALRSLWNYLPDKTPLSLTELCYGPTSDTSPQAWQASVEYNALIYEKIDSEFRGELQEKRERIEVMMNIYREREVELAKKSGMIAPHSDTTGVDAGPSSFDPIDIDDVNDDDTGGHEEHSGESSRAHDDSIIVRSGDQEVFDQGNEFIQTHHMPHHSCTLHGVGPSHASEAVSGSIASPADSFSRTSSVANTDRVEVSQQARGTINSSSIPPTQRPIRKHRRSNNRQSI</sequence>
<feature type="region of interest" description="Disordered" evidence="1">
    <location>
        <begin position="420"/>
        <end position="469"/>
    </location>
</feature>
<feature type="compositionally biased region" description="Polar residues" evidence="1">
    <location>
        <begin position="520"/>
        <end position="551"/>
    </location>
</feature>
<evidence type="ECO:0000256" key="1">
    <source>
        <dbReference type="SAM" id="MobiDB-lite"/>
    </source>
</evidence>
<feature type="compositionally biased region" description="Basic and acidic residues" evidence="1">
    <location>
        <begin position="452"/>
        <end position="469"/>
    </location>
</feature>
<proteinExistence type="predicted"/>
<feature type="compositionally biased region" description="Acidic residues" evidence="1">
    <location>
        <begin position="442"/>
        <end position="451"/>
    </location>
</feature>